<dbReference type="AlphaFoldDB" id="A0A8J4D294"/>
<dbReference type="OrthoDB" id="546401at2759"/>
<evidence type="ECO:0000256" key="6">
    <source>
        <dbReference type="ARBA" id="ARBA00023065"/>
    </source>
</evidence>
<comment type="catalytic activity">
    <reaction evidence="10">
        <text>K(+)(in) + H(+)(out) = K(+)(out) + H(+)(in)</text>
        <dbReference type="Rhea" id="RHEA:29467"/>
        <dbReference type="ChEBI" id="CHEBI:15378"/>
        <dbReference type="ChEBI" id="CHEBI:29103"/>
    </reaction>
</comment>
<comment type="subcellular location">
    <subcellularLocation>
        <location evidence="1">Membrane</location>
        <topology evidence="1">Multi-pass membrane protein</topology>
    </subcellularLocation>
</comment>
<feature type="region of interest" description="Disordered" evidence="11">
    <location>
        <begin position="807"/>
        <end position="849"/>
    </location>
</feature>
<dbReference type="GO" id="GO:0015385">
    <property type="term" value="F:sodium:proton antiporter activity"/>
    <property type="evidence" value="ECO:0007669"/>
    <property type="project" value="InterPro"/>
</dbReference>
<gene>
    <name evidence="14" type="ORF">Vretifemale_21038</name>
</gene>
<feature type="transmembrane region" description="Helical" evidence="12">
    <location>
        <begin position="154"/>
        <end position="180"/>
    </location>
</feature>
<dbReference type="InterPro" id="IPR006153">
    <property type="entry name" value="Cation/H_exchanger_TM"/>
</dbReference>
<reference evidence="14" key="1">
    <citation type="journal article" date="2021" name="Proc. Natl. Acad. Sci. U.S.A.">
        <title>Three genomes in the algal genus Volvox reveal the fate of a haploid sex-determining region after a transition to homothallism.</title>
        <authorList>
            <person name="Yamamoto K."/>
            <person name="Hamaji T."/>
            <person name="Kawai-Toyooka H."/>
            <person name="Matsuzaki R."/>
            <person name="Takahashi F."/>
            <person name="Nishimura Y."/>
            <person name="Kawachi M."/>
            <person name="Noguchi H."/>
            <person name="Minakuchi Y."/>
            <person name="Umen J.G."/>
            <person name="Toyoda A."/>
            <person name="Nozaki H."/>
        </authorList>
    </citation>
    <scope>NUCLEOTIDE SEQUENCE</scope>
    <source>
        <strain evidence="14">NIES-3786</strain>
    </source>
</reference>
<evidence type="ECO:0000256" key="5">
    <source>
        <dbReference type="ARBA" id="ARBA00023053"/>
    </source>
</evidence>
<sequence>MSSPDHEPSWTTCGGCSVPSSPLLIPINHHRAISATHIHIRTYTLTHTHTHIHTRTYTHAHTHTYTLTHTHSHIHMHTHTHTHIHTYTLTHIHTYTLTHIHTHTHTRIHTRTYTPSLPCSYLLLTSTILGFVVGIGITALLRGRAASEGPHHEVALVGLLSYLAYLAAEVLGLSAILSLFCCGATVSHFALRSGGGGGGTEEDRSGRLGLAGMRGGGGSSSELHPPSADVSVHSAGAGDRAVDGGGGDSGVASGDVGVRPRYETYMSVAAEEYDCGGGGGGGSGSVLWALTAPAKRLAARAFGGGPNTGCMSPAGATITINAFRSLSYVAEGLIFVYLGMDCLDPVRWKASYPGEVVWLVGVLLFFLLASRAASVIPLSMLHNLYAPRHQRLSGRDMMIIWWSGLMRGAVSVALVYLNFDTLDGSLPLEDAIRTPHRASANGGGGGSRRRRARGLLQIVSSAASTAGGADAVDSDAVTASTSDPAASAALALAAALVEADGQSARQHATLIVSTLLAVVASVLVVSTLTKPVLQAAMEADPRKPPLKVLSEALCDPWVDATWRLKVALGRSYRRWTSTAGGAPDAANGETALTGAGTSGVSSGAAAGSSTRRGASSIALPIHTIPMASLGHNGIAVNLLARGQSAPNVTGAAAAAPKALSPGLATGTAVPAVSEEFSSPAAAAAAASRSRGASLQQRSGTAAAATAAAAAAALADRPGPGASSHTTVPAAASTMGLSGVCTVSPSPCPGLARLQYKAGHEGDHGRGLSLTGGHGSTTTACDNRGHEASAGEAGGERARLLRAGGLVSSRWANGGGDRTEESEESLDVKSDGDAAAGGSGGMRHRLSGPV</sequence>
<feature type="compositionally biased region" description="Low complexity" evidence="11">
    <location>
        <begin position="590"/>
        <end position="607"/>
    </location>
</feature>
<evidence type="ECO:0000256" key="8">
    <source>
        <dbReference type="ARBA" id="ARBA00023201"/>
    </source>
</evidence>
<keyword evidence="2" id="KW-0813">Transport</keyword>
<keyword evidence="7 12" id="KW-0472">Membrane</keyword>
<keyword evidence="8" id="KW-0739">Sodium transport</keyword>
<feature type="region of interest" description="Disordered" evidence="11">
    <location>
        <begin position="577"/>
        <end position="607"/>
    </location>
</feature>
<evidence type="ECO:0000256" key="7">
    <source>
        <dbReference type="ARBA" id="ARBA00023136"/>
    </source>
</evidence>
<evidence type="ECO:0000256" key="9">
    <source>
        <dbReference type="ARBA" id="ARBA00047524"/>
    </source>
</evidence>
<evidence type="ECO:0000313" key="15">
    <source>
        <dbReference type="Proteomes" id="UP000747110"/>
    </source>
</evidence>
<accession>A0A8J4D294</accession>
<dbReference type="EMBL" id="BNCP01000137">
    <property type="protein sequence ID" value="GIL93638.1"/>
    <property type="molecule type" value="Genomic_DNA"/>
</dbReference>
<keyword evidence="6" id="KW-0406">Ion transport</keyword>
<keyword evidence="5" id="KW-0915">Sodium</keyword>
<evidence type="ECO:0000256" key="3">
    <source>
        <dbReference type="ARBA" id="ARBA00022692"/>
    </source>
</evidence>
<evidence type="ECO:0000256" key="4">
    <source>
        <dbReference type="ARBA" id="ARBA00022989"/>
    </source>
</evidence>
<evidence type="ECO:0000256" key="12">
    <source>
        <dbReference type="SAM" id="Phobius"/>
    </source>
</evidence>
<evidence type="ECO:0000313" key="14">
    <source>
        <dbReference type="EMBL" id="GIL93638.1"/>
    </source>
</evidence>
<keyword evidence="15" id="KW-1185">Reference proteome</keyword>
<keyword evidence="4 12" id="KW-1133">Transmembrane helix</keyword>
<dbReference type="PANTHER" id="PTHR10110">
    <property type="entry name" value="SODIUM/HYDROGEN EXCHANGER"/>
    <property type="match status" value="1"/>
</dbReference>
<feature type="compositionally biased region" description="Basic and acidic residues" evidence="11">
    <location>
        <begin position="782"/>
        <end position="795"/>
    </location>
</feature>
<organism evidence="14 15">
    <name type="scientific">Volvox reticuliferus</name>
    <dbReference type="NCBI Taxonomy" id="1737510"/>
    <lineage>
        <taxon>Eukaryota</taxon>
        <taxon>Viridiplantae</taxon>
        <taxon>Chlorophyta</taxon>
        <taxon>core chlorophytes</taxon>
        <taxon>Chlorophyceae</taxon>
        <taxon>CS clade</taxon>
        <taxon>Chlamydomonadales</taxon>
        <taxon>Volvocaceae</taxon>
        <taxon>Volvox</taxon>
    </lineage>
</organism>
<evidence type="ECO:0000256" key="10">
    <source>
        <dbReference type="ARBA" id="ARBA00047912"/>
    </source>
</evidence>
<feature type="transmembrane region" description="Helical" evidence="12">
    <location>
        <begin position="399"/>
        <end position="419"/>
    </location>
</feature>
<proteinExistence type="predicted"/>
<comment type="caution">
    <text evidence="14">The sequence shown here is derived from an EMBL/GenBank/DDBJ whole genome shotgun (WGS) entry which is preliminary data.</text>
</comment>
<dbReference type="GO" id="GO:0051453">
    <property type="term" value="P:regulation of intracellular pH"/>
    <property type="evidence" value="ECO:0007669"/>
    <property type="project" value="TreeGrafter"/>
</dbReference>
<name>A0A8J4D294_9CHLO</name>
<feature type="region of interest" description="Disordered" evidence="11">
    <location>
        <begin position="759"/>
        <end position="795"/>
    </location>
</feature>
<feature type="domain" description="Cation/H+ exchanger transmembrane" evidence="13">
    <location>
        <begin position="123"/>
        <end position="192"/>
    </location>
</feature>
<feature type="region of interest" description="Disordered" evidence="11">
    <location>
        <begin position="193"/>
        <end position="250"/>
    </location>
</feature>
<dbReference type="Pfam" id="PF00999">
    <property type="entry name" value="Na_H_Exchanger"/>
    <property type="match status" value="2"/>
</dbReference>
<dbReference type="PANTHER" id="PTHR10110:SF197">
    <property type="entry name" value="SODIUM_HYDROGEN EXCHANGER"/>
    <property type="match status" value="1"/>
</dbReference>
<evidence type="ECO:0000256" key="11">
    <source>
        <dbReference type="SAM" id="MobiDB-lite"/>
    </source>
</evidence>
<feature type="transmembrane region" description="Helical" evidence="12">
    <location>
        <begin position="356"/>
        <end position="378"/>
    </location>
</feature>
<dbReference type="InterPro" id="IPR018422">
    <property type="entry name" value="Cation/H_exchanger_CPA1"/>
</dbReference>
<dbReference type="GO" id="GO:0015386">
    <property type="term" value="F:potassium:proton antiporter activity"/>
    <property type="evidence" value="ECO:0007669"/>
    <property type="project" value="TreeGrafter"/>
</dbReference>
<evidence type="ECO:0000259" key="13">
    <source>
        <dbReference type="Pfam" id="PF00999"/>
    </source>
</evidence>
<evidence type="ECO:0000256" key="1">
    <source>
        <dbReference type="ARBA" id="ARBA00004141"/>
    </source>
</evidence>
<protein>
    <recommendedName>
        <fullName evidence="13">Cation/H+ exchanger transmembrane domain-containing protein</fullName>
    </recommendedName>
</protein>
<comment type="catalytic activity">
    <reaction evidence="9">
        <text>Na(+)(in) + H(+)(out) = Na(+)(out) + H(+)(in)</text>
        <dbReference type="Rhea" id="RHEA:29419"/>
        <dbReference type="ChEBI" id="CHEBI:15378"/>
        <dbReference type="ChEBI" id="CHEBI:29101"/>
    </reaction>
</comment>
<feature type="domain" description="Cation/H+ exchanger transmembrane" evidence="13">
    <location>
        <begin position="320"/>
        <end position="417"/>
    </location>
</feature>
<dbReference type="GO" id="GO:0005886">
    <property type="term" value="C:plasma membrane"/>
    <property type="evidence" value="ECO:0007669"/>
    <property type="project" value="TreeGrafter"/>
</dbReference>
<dbReference type="GO" id="GO:0098719">
    <property type="term" value="P:sodium ion import across plasma membrane"/>
    <property type="evidence" value="ECO:0007669"/>
    <property type="project" value="TreeGrafter"/>
</dbReference>
<evidence type="ECO:0000256" key="2">
    <source>
        <dbReference type="ARBA" id="ARBA00022448"/>
    </source>
</evidence>
<dbReference type="Proteomes" id="UP000747110">
    <property type="component" value="Unassembled WGS sequence"/>
</dbReference>
<feature type="transmembrane region" description="Helical" evidence="12">
    <location>
        <begin position="510"/>
        <end position="533"/>
    </location>
</feature>
<feature type="transmembrane region" description="Helical" evidence="12">
    <location>
        <begin position="121"/>
        <end position="142"/>
    </location>
</feature>
<keyword evidence="3 12" id="KW-0812">Transmembrane</keyword>